<gene>
    <name evidence="2" type="ORF">OB33_23200</name>
</gene>
<dbReference type="Pfam" id="PF01936">
    <property type="entry name" value="NYN"/>
    <property type="match status" value="1"/>
</dbReference>
<accession>A0A5Y3VV19</accession>
<comment type="caution">
    <text evidence="2">The sequence shown here is derived from an EMBL/GenBank/DDBJ whole genome shotgun (WGS) entry which is preliminary data.</text>
</comment>
<organism evidence="2">
    <name type="scientific">Salmonella enteritidis</name>
    <dbReference type="NCBI Taxonomy" id="149539"/>
    <lineage>
        <taxon>Bacteria</taxon>
        <taxon>Pseudomonadati</taxon>
        <taxon>Pseudomonadota</taxon>
        <taxon>Gammaproteobacteria</taxon>
        <taxon>Enterobacterales</taxon>
        <taxon>Enterobacteriaceae</taxon>
        <taxon>Salmonella</taxon>
    </lineage>
</organism>
<feature type="domain" description="NYN" evidence="1">
    <location>
        <begin position="7"/>
        <end position="191"/>
    </location>
</feature>
<dbReference type="CDD" id="cd18722">
    <property type="entry name" value="PIN_NicB-like"/>
    <property type="match status" value="1"/>
</dbReference>
<sequence>MEPTPLKTIVYVDGFNFYYRKLKDSNKKWLNIKAMVEKLLPDDEIIGINYYTARISGRIDSDAPRRQQIYFNALKSIDNLSIHYGTFSVNESRMFLVQPLDFKHHLKNPNQKIKFANVLKTEEKGSDVNLGCHLVRDGFQGKYEKAVIITNDTDLAEPMRVVKSELSLYIELLSPVNKPARTLSAICDKVTLISDQSIADSQFEDVIVVGEKTVTKPAQW</sequence>
<name>A0A5Y3VV19_SALEN</name>
<dbReference type="EMBL" id="AAIYDQ010000021">
    <property type="protein sequence ID" value="ECJ3709570.1"/>
    <property type="molecule type" value="Genomic_DNA"/>
</dbReference>
<dbReference type="GO" id="GO:0004540">
    <property type="term" value="F:RNA nuclease activity"/>
    <property type="evidence" value="ECO:0007669"/>
    <property type="project" value="InterPro"/>
</dbReference>
<evidence type="ECO:0000313" key="2">
    <source>
        <dbReference type="EMBL" id="ECJ3709570.1"/>
    </source>
</evidence>
<proteinExistence type="predicted"/>
<dbReference type="Gene3D" id="3.40.50.1010">
    <property type="entry name" value="5'-nuclease"/>
    <property type="match status" value="1"/>
</dbReference>
<reference evidence="2" key="1">
    <citation type="submission" date="2019-07" db="EMBL/GenBank/DDBJ databases">
        <authorList>
            <consortium name="GenomeTrakr network: Whole genome sequencing for foodborne pathogen traceback"/>
        </authorList>
    </citation>
    <scope>NUCLEOTIDE SEQUENCE</scope>
    <source>
        <strain evidence="2">AZ-TG74448</strain>
    </source>
</reference>
<dbReference type="InterPro" id="IPR021139">
    <property type="entry name" value="NYN"/>
</dbReference>
<protein>
    <submittedName>
        <fullName evidence="2">NYN domain-containing protein</fullName>
    </submittedName>
</protein>
<dbReference type="AlphaFoldDB" id="A0A5Y3VV19"/>
<evidence type="ECO:0000259" key="1">
    <source>
        <dbReference type="Pfam" id="PF01936"/>
    </source>
</evidence>